<dbReference type="ExpressionAtlas" id="Q84MC4">
    <property type="expression patterns" value="baseline and differential"/>
</dbReference>
<feature type="coiled-coil region" evidence="1">
    <location>
        <begin position="63"/>
        <end position="117"/>
    </location>
</feature>
<reference evidence="2" key="1">
    <citation type="submission" date="2003-04" db="EMBL/GenBank/DDBJ databases">
        <title>Arabidopsis ORF clones.</title>
        <authorList>
            <person name="Cheuk R."/>
            <person name="Chen H."/>
            <person name="Kim C.J."/>
            <person name="Shinn P."/>
            <person name="Bowser L."/>
            <person name="Carninci P."/>
            <person name="Dale J.M."/>
            <person name="Hayashizaki Y."/>
            <person name="Hsuan V.W."/>
            <person name="Ishida J."/>
            <person name="Jones T."/>
            <person name="Kamiya A."/>
            <person name="Karlin-Neumann G."/>
            <person name="Kawai J."/>
            <person name="Lam B."/>
            <person name="Lin J."/>
            <person name="Miranda M."/>
            <person name="Narusaka M."/>
            <person name="Nguyen M."/>
            <person name="Onodera C.S."/>
            <person name="Palm C.J."/>
            <person name="Quach H.L."/>
            <person name="Sakurai T."/>
            <person name="Satou M."/>
            <person name="Seki M."/>
            <person name="Southwick A."/>
            <person name="Toriumi M."/>
            <person name="Wong C."/>
            <person name="Wu H.C."/>
            <person name="Yamada K."/>
            <person name="Yu G."/>
            <person name="Yuan S."/>
            <person name="Shinozaki K."/>
            <person name="Davis R.W."/>
            <person name="Theologis A."/>
            <person name="Ecker J.R."/>
        </authorList>
    </citation>
    <scope>NUCLEOTIDE SEQUENCE</scope>
</reference>
<dbReference type="InterPro" id="IPR053327">
    <property type="entry name" value="KIP"/>
</dbReference>
<dbReference type="PANTHER" id="PTHR36001:SF2">
    <property type="entry name" value="CTAGE FAMILY PROTEIN-RELATED"/>
    <property type="match status" value="1"/>
</dbReference>
<evidence type="ECO:0000313" key="2">
    <source>
        <dbReference type="EMBL" id="AAP21212.1"/>
    </source>
</evidence>
<dbReference type="TAIR" id="AT3G28370"/>
<dbReference type="AlphaFoldDB" id="Q84MC4"/>
<dbReference type="PANTHER" id="PTHR36001">
    <property type="entry name" value="CTAGE FAMILY PROTEIN-RELATED"/>
    <property type="match status" value="1"/>
</dbReference>
<proteinExistence type="evidence at transcript level"/>
<dbReference type="EMBL" id="BT006404">
    <property type="protein sequence ID" value="AAP21212.1"/>
    <property type="molecule type" value="mRNA"/>
</dbReference>
<dbReference type="GO" id="GO:0007130">
    <property type="term" value="P:synaptonemal complex assembly"/>
    <property type="evidence" value="ECO:0000316"/>
    <property type="project" value="TAIR"/>
</dbReference>
<name>Q84MC4_ARATH</name>
<organism evidence="2">
    <name type="scientific">Arabidopsis thaliana</name>
    <name type="common">Mouse-ear cress</name>
    <dbReference type="NCBI Taxonomy" id="3702"/>
    <lineage>
        <taxon>Eukaryota</taxon>
        <taxon>Viridiplantae</taxon>
        <taxon>Streptophyta</taxon>
        <taxon>Embryophyta</taxon>
        <taxon>Tracheophyta</taxon>
        <taxon>Spermatophyta</taxon>
        <taxon>Magnoliopsida</taxon>
        <taxon>eudicotyledons</taxon>
        <taxon>Gunneridae</taxon>
        <taxon>Pentapetalae</taxon>
        <taxon>rosids</taxon>
        <taxon>malvids</taxon>
        <taxon>Brassicales</taxon>
        <taxon>Brassicaceae</taxon>
        <taxon>Camelineae</taxon>
        <taxon>Arabidopsis</taxon>
    </lineage>
</organism>
<keyword evidence="1" id="KW-0175">Coiled coil</keyword>
<sequence>MEELNKEIREFQKTVDSSLSSDDGIGITANVKASEDGSGADLEAIKGMLSEVNSQLAKEEEGYLAEQKIQEQLQKELDDYEKKMSLMEAITDKTNSVQVLTRQTSELEQTLASLGEELQRRCRCQHCEAENLEVLSLLLQGDQDMEVS</sequence>
<protein>
    <submittedName>
        <fullName evidence="2">At3g28370</fullName>
    </submittedName>
</protein>
<dbReference type="GO" id="GO:0000801">
    <property type="term" value="C:central element"/>
    <property type="evidence" value="ECO:0000314"/>
    <property type="project" value="TAIR"/>
</dbReference>
<evidence type="ECO:0000256" key="1">
    <source>
        <dbReference type="SAM" id="Coils"/>
    </source>
</evidence>
<accession>Q84MC4</accession>